<proteinExistence type="inferred from homology"/>
<evidence type="ECO:0000313" key="5">
    <source>
        <dbReference type="Proteomes" id="UP000727407"/>
    </source>
</evidence>
<evidence type="ECO:0000256" key="2">
    <source>
        <dbReference type="ARBA" id="ARBA00023054"/>
    </source>
</evidence>
<dbReference type="OrthoDB" id="10059415at2759"/>
<dbReference type="AlphaFoldDB" id="A0A8J4UI33"/>
<gene>
    <name evidence="4" type="ORF">DAT39_009633</name>
</gene>
<evidence type="ECO:0000313" key="4">
    <source>
        <dbReference type="EMBL" id="KAF5900669.1"/>
    </source>
</evidence>
<evidence type="ECO:0000256" key="1">
    <source>
        <dbReference type="ARBA" id="ARBA00009019"/>
    </source>
</evidence>
<name>A0A8J4UI33_CLAMG</name>
<sequence>MLTDMIAEGDFEIKDEELWYDHRDLENDLHLAAELGKTLLERNHELEEGLQEMYTTNHEQLQEIEHLCKQVEMLRSVNDQHAKVYEQLDATARDLEQSNQRLALENRSAQFKIEGLTETINGLQGQVEELQREIENVTPAICQSD</sequence>
<accession>A0A8J4UI33</accession>
<comment type="similarity">
    <text evidence="1">Belongs to the CDR2 family.</text>
</comment>
<organism evidence="4 5">
    <name type="scientific">Clarias magur</name>
    <name type="common">Asian catfish</name>
    <name type="synonym">Macropteronotus magur</name>
    <dbReference type="NCBI Taxonomy" id="1594786"/>
    <lineage>
        <taxon>Eukaryota</taxon>
        <taxon>Metazoa</taxon>
        <taxon>Chordata</taxon>
        <taxon>Craniata</taxon>
        <taxon>Vertebrata</taxon>
        <taxon>Euteleostomi</taxon>
        <taxon>Actinopterygii</taxon>
        <taxon>Neopterygii</taxon>
        <taxon>Teleostei</taxon>
        <taxon>Ostariophysi</taxon>
        <taxon>Siluriformes</taxon>
        <taxon>Clariidae</taxon>
        <taxon>Clarias</taxon>
    </lineage>
</organism>
<evidence type="ECO:0000256" key="3">
    <source>
        <dbReference type="SAM" id="Coils"/>
    </source>
</evidence>
<dbReference type="InterPro" id="IPR026079">
    <property type="entry name" value="CDR2"/>
</dbReference>
<reference evidence="4" key="1">
    <citation type="submission" date="2020-07" db="EMBL/GenBank/DDBJ databases">
        <title>Clarias magur genome sequencing, assembly and annotation.</title>
        <authorList>
            <person name="Kushwaha B."/>
            <person name="Kumar R."/>
            <person name="Das P."/>
            <person name="Joshi C.G."/>
            <person name="Kumar D."/>
            <person name="Nagpure N.S."/>
            <person name="Pandey M."/>
            <person name="Agarwal S."/>
            <person name="Srivastava S."/>
            <person name="Singh M."/>
            <person name="Sahoo L."/>
            <person name="Jayasankar P."/>
            <person name="Meher P.K."/>
            <person name="Koringa P.G."/>
            <person name="Iquebal M.A."/>
            <person name="Das S.P."/>
            <person name="Bit A."/>
            <person name="Patnaik S."/>
            <person name="Patel N."/>
            <person name="Shah T.M."/>
            <person name="Hinsu A."/>
            <person name="Jena J.K."/>
        </authorList>
    </citation>
    <scope>NUCLEOTIDE SEQUENCE</scope>
    <source>
        <strain evidence="4">CIFAMagur01</strain>
        <tissue evidence="4">Testis</tissue>
    </source>
</reference>
<feature type="coiled-coil region" evidence="3">
    <location>
        <begin position="85"/>
        <end position="133"/>
    </location>
</feature>
<dbReference type="EMBL" id="QNUK01000130">
    <property type="protein sequence ID" value="KAF5900669.1"/>
    <property type="molecule type" value="Genomic_DNA"/>
</dbReference>
<dbReference type="Proteomes" id="UP000727407">
    <property type="component" value="Unassembled WGS sequence"/>
</dbReference>
<feature type="non-terminal residue" evidence="4">
    <location>
        <position position="1"/>
    </location>
</feature>
<comment type="caution">
    <text evidence="4">The sequence shown here is derived from an EMBL/GenBank/DDBJ whole genome shotgun (WGS) entry which is preliminary data.</text>
</comment>
<protein>
    <submittedName>
        <fullName evidence="4">Cerebellar degeneration-related protein 2-like</fullName>
    </submittedName>
</protein>
<dbReference type="PANTHER" id="PTHR19232:SF1">
    <property type="entry name" value="CEREBELLAR DEGENERATION-RELATED PROTEIN 2"/>
    <property type="match status" value="1"/>
</dbReference>
<keyword evidence="5" id="KW-1185">Reference proteome</keyword>
<dbReference type="PANTHER" id="PTHR19232">
    <property type="entry name" value="CENTROCORTIN FAMILY MEMBER"/>
    <property type="match status" value="1"/>
</dbReference>
<keyword evidence="2 3" id="KW-0175">Coiled coil</keyword>